<organism evidence="3 4">
    <name type="scientific">Streptomyces cyaneofuscatus</name>
    <dbReference type="NCBI Taxonomy" id="66883"/>
    <lineage>
        <taxon>Bacteria</taxon>
        <taxon>Bacillati</taxon>
        <taxon>Actinomycetota</taxon>
        <taxon>Actinomycetes</taxon>
        <taxon>Kitasatosporales</taxon>
        <taxon>Streptomycetaceae</taxon>
        <taxon>Streptomyces</taxon>
    </lineage>
</organism>
<feature type="transmembrane region" description="Helical" evidence="2">
    <location>
        <begin position="61"/>
        <end position="82"/>
    </location>
</feature>
<gene>
    <name evidence="3" type="ORF">OG849_25640</name>
</gene>
<dbReference type="RefSeq" id="WP_326703500.1">
    <property type="nucleotide sequence ID" value="NZ_CP108861.1"/>
</dbReference>
<evidence type="ECO:0000256" key="2">
    <source>
        <dbReference type="SAM" id="Phobius"/>
    </source>
</evidence>
<proteinExistence type="predicted"/>
<feature type="region of interest" description="Disordered" evidence="1">
    <location>
        <begin position="96"/>
        <end position="143"/>
    </location>
</feature>
<reference evidence="3 4" key="1">
    <citation type="submission" date="2022-10" db="EMBL/GenBank/DDBJ databases">
        <title>The complete genomes of actinobacterial strains from the NBC collection.</title>
        <authorList>
            <person name="Joergensen T.S."/>
            <person name="Alvarez Arevalo M."/>
            <person name="Sterndorff E.B."/>
            <person name="Faurdal D."/>
            <person name="Vuksanovic O."/>
            <person name="Mourched A.-S."/>
            <person name="Charusanti P."/>
            <person name="Shaw S."/>
            <person name="Blin K."/>
            <person name="Weber T."/>
        </authorList>
    </citation>
    <scope>NUCLEOTIDE SEQUENCE [LARGE SCALE GENOMIC DNA]</scope>
    <source>
        <strain evidence="3 4">NBC 01792</strain>
    </source>
</reference>
<keyword evidence="2" id="KW-1133">Transmembrane helix</keyword>
<evidence type="ECO:0000313" key="3">
    <source>
        <dbReference type="EMBL" id="WSB10384.1"/>
    </source>
</evidence>
<dbReference type="Proteomes" id="UP001356428">
    <property type="component" value="Chromosome"/>
</dbReference>
<accession>A0ABZ1F2L5</accession>
<keyword evidence="4" id="KW-1185">Reference proteome</keyword>
<name>A0ABZ1F2L5_9ACTN</name>
<keyword evidence="2" id="KW-0472">Membrane</keyword>
<protein>
    <submittedName>
        <fullName evidence="3">Uncharacterized protein</fullName>
    </submittedName>
</protein>
<feature type="compositionally biased region" description="Low complexity" evidence="1">
    <location>
        <begin position="100"/>
        <end position="116"/>
    </location>
</feature>
<keyword evidence="2" id="KW-0812">Transmembrane</keyword>
<evidence type="ECO:0000256" key="1">
    <source>
        <dbReference type="SAM" id="MobiDB-lite"/>
    </source>
</evidence>
<feature type="transmembrane region" description="Helical" evidence="2">
    <location>
        <begin position="35"/>
        <end position="55"/>
    </location>
</feature>
<evidence type="ECO:0000313" key="4">
    <source>
        <dbReference type="Proteomes" id="UP001356428"/>
    </source>
</evidence>
<dbReference type="EMBL" id="CP109083">
    <property type="protein sequence ID" value="WSB10384.1"/>
    <property type="molecule type" value="Genomic_DNA"/>
</dbReference>
<feature type="transmembrane region" description="Helical" evidence="2">
    <location>
        <begin position="6"/>
        <end position="23"/>
    </location>
</feature>
<sequence>MQISTLSLWGACSFGVVIGWIAYRTLRRSPDAPRIADLLTIIAALGGGTVISTQFGEPDLFAMYGIGLAVGFFAYLIIGSLVDRAARKADERALALASVSPQSPSPSQSQSQPQSQETPGPASGGTVPQAAAGSRPAHWLGDK</sequence>